<proteinExistence type="predicted"/>
<feature type="compositionally biased region" description="Basic and acidic residues" evidence="1">
    <location>
        <begin position="114"/>
        <end position="126"/>
    </location>
</feature>
<protein>
    <submittedName>
        <fullName evidence="3">Uncharacterized protein</fullName>
    </submittedName>
</protein>
<evidence type="ECO:0000256" key="1">
    <source>
        <dbReference type="SAM" id="MobiDB-lite"/>
    </source>
</evidence>
<keyword evidence="2" id="KW-0732">Signal</keyword>
<dbReference type="PANTHER" id="PTHR33474:SF2">
    <property type="entry name" value="TRANSMEMBRANE PROTEIN"/>
    <property type="match status" value="1"/>
</dbReference>
<evidence type="ECO:0000256" key="2">
    <source>
        <dbReference type="SAM" id="SignalP"/>
    </source>
</evidence>
<accession>A0A8J6BNC7</accession>
<organism evidence="3 4">
    <name type="scientific">Zizania palustris</name>
    <name type="common">Northern wild rice</name>
    <dbReference type="NCBI Taxonomy" id="103762"/>
    <lineage>
        <taxon>Eukaryota</taxon>
        <taxon>Viridiplantae</taxon>
        <taxon>Streptophyta</taxon>
        <taxon>Embryophyta</taxon>
        <taxon>Tracheophyta</taxon>
        <taxon>Spermatophyta</taxon>
        <taxon>Magnoliopsida</taxon>
        <taxon>Liliopsida</taxon>
        <taxon>Poales</taxon>
        <taxon>Poaceae</taxon>
        <taxon>BOP clade</taxon>
        <taxon>Oryzoideae</taxon>
        <taxon>Oryzeae</taxon>
        <taxon>Zizaniinae</taxon>
        <taxon>Zizania</taxon>
    </lineage>
</organism>
<evidence type="ECO:0000313" key="4">
    <source>
        <dbReference type="Proteomes" id="UP000729402"/>
    </source>
</evidence>
<gene>
    <name evidence="3" type="ORF">GUJ93_ZPchr0011g27636</name>
</gene>
<dbReference type="PANTHER" id="PTHR33474">
    <property type="entry name" value="TRANSMEMBRANE PROTEIN"/>
    <property type="match status" value="1"/>
</dbReference>
<dbReference type="EMBL" id="JAAALK010000081">
    <property type="protein sequence ID" value="KAG8090569.1"/>
    <property type="molecule type" value="Genomic_DNA"/>
</dbReference>
<reference evidence="3" key="2">
    <citation type="submission" date="2021-02" db="EMBL/GenBank/DDBJ databases">
        <authorList>
            <person name="Kimball J.A."/>
            <person name="Haas M.W."/>
            <person name="Macchietto M."/>
            <person name="Kono T."/>
            <person name="Duquette J."/>
            <person name="Shao M."/>
        </authorList>
    </citation>
    <scope>NUCLEOTIDE SEQUENCE</scope>
    <source>
        <tissue evidence="3">Fresh leaf tissue</tissue>
    </source>
</reference>
<feature type="chain" id="PRO_5035218020" evidence="2">
    <location>
        <begin position="24"/>
        <end position="126"/>
    </location>
</feature>
<evidence type="ECO:0000313" key="3">
    <source>
        <dbReference type="EMBL" id="KAG8090569.1"/>
    </source>
</evidence>
<feature type="signal peptide" evidence="2">
    <location>
        <begin position="1"/>
        <end position="23"/>
    </location>
</feature>
<name>A0A8J6BNC7_ZIZPA</name>
<feature type="region of interest" description="Disordered" evidence="1">
    <location>
        <begin position="103"/>
        <end position="126"/>
    </location>
</feature>
<sequence length="126" mass="13650">MERLHLAVVLVFFCCLLIHASNAENLLPPPGNLLSLLLLHLLHAILVSEIVGKTSCDLMFELQPAMRVLQEFDATTVSSGADDQAAVAGEADEAGGVHGRMELELTDYPGSGANDRRSPWGQDRRN</sequence>
<keyword evidence="4" id="KW-1185">Reference proteome</keyword>
<dbReference type="AlphaFoldDB" id="A0A8J6BNC7"/>
<reference evidence="3" key="1">
    <citation type="journal article" date="2021" name="bioRxiv">
        <title>Whole Genome Assembly and Annotation of Northern Wild Rice, Zizania palustris L., Supports a Whole Genome Duplication in the Zizania Genus.</title>
        <authorList>
            <person name="Haas M."/>
            <person name="Kono T."/>
            <person name="Macchietto M."/>
            <person name="Millas R."/>
            <person name="McGilp L."/>
            <person name="Shao M."/>
            <person name="Duquette J."/>
            <person name="Hirsch C.N."/>
            <person name="Kimball J."/>
        </authorList>
    </citation>
    <scope>NUCLEOTIDE SEQUENCE</scope>
    <source>
        <tissue evidence="3">Fresh leaf tissue</tissue>
    </source>
</reference>
<dbReference type="Proteomes" id="UP000729402">
    <property type="component" value="Unassembled WGS sequence"/>
</dbReference>
<comment type="caution">
    <text evidence="3">The sequence shown here is derived from an EMBL/GenBank/DDBJ whole genome shotgun (WGS) entry which is preliminary data.</text>
</comment>